<feature type="compositionally biased region" description="Basic and acidic residues" evidence="2">
    <location>
        <begin position="41"/>
        <end position="55"/>
    </location>
</feature>
<keyword evidence="4" id="KW-1185">Reference proteome</keyword>
<accession>A0A2G5SCN1</accession>
<gene>
    <name evidence="3" type="ORF">B9Z55_028188</name>
</gene>
<name>A0A2G5SCN1_9PELO</name>
<organism evidence="3 4">
    <name type="scientific">Caenorhabditis nigoni</name>
    <dbReference type="NCBI Taxonomy" id="1611254"/>
    <lineage>
        <taxon>Eukaryota</taxon>
        <taxon>Metazoa</taxon>
        <taxon>Ecdysozoa</taxon>
        <taxon>Nematoda</taxon>
        <taxon>Chromadorea</taxon>
        <taxon>Rhabditida</taxon>
        <taxon>Rhabditina</taxon>
        <taxon>Rhabditomorpha</taxon>
        <taxon>Rhabditoidea</taxon>
        <taxon>Rhabditidae</taxon>
        <taxon>Peloderinae</taxon>
        <taxon>Caenorhabditis</taxon>
    </lineage>
</organism>
<proteinExistence type="predicted"/>
<feature type="region of interest" description="Disordered" evidence="2">
    <location>
        <begin position="35"/>
        <end position="87"/>
    </location>
</feature>
<dbReference type="AlphaFoldDB" id="A0A2G5SCN1"/>
<keyword evidence="1" id="KW-0175">Coiled coil</keyword>
<dbReference type="EMBL" id="PDUG01000018">
    <property type="protein sequence ID" value="PIC12825.1"/>
    <property type="molecule type" value="Genomic_DNA"/>
</dbReference>
<evidence type="ECO:0000256" key="1">
    <source>
        <dbReference type="SAM" id="Coils"/>
    </source>
</evidence>
<dbReference type="Proteomes" id="UP000230233">
    <property type="component" value="Unassembled WGS sequence"/>
</dbReference>
<evidence type="ECO:0000313" key="4">
    <source>
        <dbReference type="Proteomes" id="UP000230233"/>
    </source>
</evidence>
<reference evidence="4" key="1">
    <citation type="submission" date="2017-10" db="EMBL/GenBank/DDBJ databases">
        <title>Rapid genome shrinkage in a self-fertile nematode reveals novel sperm competition proteins.</title>
        <authorList>
            <person name="Yin D."/>
            <person name="Schwarz E.M."/>
            <person name="Thomas C.G."/>
            <person name="Felde R.L."/>
            <person name="Korf I.F."/>
            <person name="Cutter A.D."/>
            <person name="Schartner C.M."/>
            <person name="Ralston E.J."/>
            <person name="Meyer B.J."/>
            <person name="Haag E.S."/>
        </authorList>
    </citation>
    <scope>NUCLEOTIDE SEQUENCE [LARGE SCALE GENOMIC DNA]</scope>
    <source>
        <strain evidence="4">JU1422</strain>
    </source>
</reference>
<protein>
    <submittedName>
        <fullName evidence="3">Uncharacterized protein</fullName>
    </submittedName>
</protein>
<comment type="caution">
    <text evidence="3">The sequence shown here is derived from an EMBL/GenBank/DDBJ whole genome shotgun (WGS) entry which is preliminary data.</text>
</comment>
<evidence type="ECO:0000256" key="2">
    <source>
        <dbReference type="SAM" id="MobiDB-lite"/>
    </source>
</evidence>
<evidence type="ECO:0000313" key="3">
    <source>
        <dbReference type="EMBL" id="PIC12825.1"/>
    </source>
</evidence>
<feature type="coiled-coil region" evidence="1">
    <location>
        <begin position="95"/>
        <end position="147"/>
    </location>
</feature>
<sequence length="171" mass="19892">MCPQSHSFLGFASWTRACSNNVQAMQIQRNANRYNPIFNDQARRRPAGDDQRRGEAAMGHQNGFPAHQGDHQMPRLTTPGPVPVPQDPISEELVAARQSEEIKLLTDANMRLRREVETTNTTLNERSMEFQRKIEEKDREVEEYKSIAFRTGLEKQRLEIQNKEYEQRLRP</sequence>